<dbReference type="EMBL" id="VIFY01000038">
    <property type="protein sequence ID" value="TQB73907.1"/>
    <property type="molecule type" value="Genomic_DNA"/>
</dbReference>
<dbReference type="PANTHER" id="PTHR35204:SF1">
    <property type="entry name" value="ENTEROTOXIN"/>
    <property type="match status" value="1"/>
</dbReference>
<gene>
    <name evidence="1" type="ORF">MPDQ_005386</name>
</gene>
<proteinExistence type="predicted"/>
<accession>A0A507QWG0</accession>
<reference evidence="1 2" key="1">
    <citation type="submission" date="2019-06" db="EMBL/GenBank/DDBJ databases">
        <title>Wine fermentation using esterase from Monascus purpureus.</title>
        <authorList>
            <person name="Geng C."/>
            <person name="Zhang Y."/>
        </authorList>
    </citation>
    <scope>NUCLEOTIDE SEQUENCE [LARGE SCALE GENOMIC DNA]</scope>
    <source>
        <strain evidence="1">HQ1</strain>
    </source>
</reference>
<name>A0A507QWG0_MONPU</name>
<evidence type="ECO:0000313" key="1">
    <source>
        <dbReference type="EMBL" id="TQB73907.1"/>
    </source>
</evidence>
<dbReference type="AlphaFoldDB" id="A0A507QWG0"/>
<protein>
    <submittedName>
        <fullName evidence="1">Uncharacterized protein</fullName>
    </submittedName>
</protein>
<sequence length="476" mass="55115">MRQWGSSLYHNGMSFFLASVPKGTQLYHGTHLPDPVNGTEWLAFEPEHALLFARPWGPYPWKPGDHGRGPNDERPQKPLVPFFYNERHQRESLDDHGSGWLHTYSAAKDLRLVYIDGMSAGKTPNGTLDSQERILLNNTQWKHPGFNEMDRARAICRIAREDWEDRIDGVIRMEAGFEIILCSFERDLELLHVKQTKRLDQDDGDDDLSRDRNANFARFRFLRAVAARYHGIGGDRVRLNYEHFVTAYNGDYGLDLFNYSINNRNSRNSINDEDNKLPLLPRLNVPSDKLDPVRRDLYNLVMTHDTNEASFNWQAVTDMIIQRYADELNYLLSDVFANTAKLHAEICRILEPFIDYSDRNSSLEIERCVDQFIPKSASLRESLAGRAVYSVTNTICSTLVDALGEQTYEVIVGNIKNLIDYLAWTIWKECRECKDTEVCTIPMWPYGVVEDYKHPRCRNADNMYGSGRSYWGRPFH</sequence>
<organism evidence="1 2">
    <name type="scientific">Monascus purpureus</name>
    <name type="common">Red mold</name>
    <name type="synonym">Monascus anka</name>
    <dbReference type="NCBI Taxonomy" id="5098"/>
    <lineage>
        <taxon>Eukaryota</taxon>
        <taxon>Fungi</taxon>
        <taxon>Dikarya</taxon>
        <taxon>Ascomycota</taxon>
        <taxon>Pezizomycotina</taxon>
        <taxon>Eurotiomycetes</taxon>
        <taxon>Eurotiomycetidae</taxon>
        <taxon>Eurotiales</taxon>
        <taxon>Aspergillaceae</taxon>
        <taxon>Monascus</taxon>
    </lineage>
</organism>
<keyword evidence="2" id="KW-1185">Reference proteome</keyword>
<comment type="caution">
    <text evidence="1">The sequence shown here is derived from an EMBL/GenBank/DDBJ whole genome shotgun (WGS) entry which is preliminary data.</text>
</comment>
<dbReference type="Proteomes" id="UP000319663">
    <property type="component" value="Unassembled WGS sequence"/>
</dbReference>
<dbReference type="InterPro" id="IPR038921">
    <property type="entry name" value="YOR389W-like"/>
</dbReference>
<dbReference type="PANTHER" id="PTHR35204">
    <property type="entry name" value="YALI0A21131P"/>
    <property type="match status" value="1"/>
</dbReference>
<evidence type="ECO:0000313" key="2">
    <source>
        <dbReference type="Proteomes" id="UP000319663"/>
    </source>
</evidence>
<dbReference type="STRING" id="5098.A0A507QWG0"/>